<protein>
    <submittedName>
        <fullName evidence="2">Uncharacterized protein</fullName>
    </submittedName>
</protein>
<accession>A0A9N7U3X2</accession>
<feature type="non-terminal residue" evidence="2">
    <location>
        <position position="1"/>
    </location>
</feature>
<evidence type="ECO:0000313" key="2">
    <source>
        <dbReference type="EMBL" id="CAB1424000.1"/>
    </source>
</evidence>
<keyword evidence="3" id="KW-1185">Reference proteome</keyword>
<feature type="region of interest" description="Disordered" evidence="1">
    <location>
        <begin position="1"/>
        <end position="43"/>
    </location>
</feature>
<reference evidence="2" key="1">
    <citation type="submission" date="2020-03" db="EMBL/GenBank/DDBJ databases">
        <authorList>
            <person name="Weist P."/>
        </authorList>
    </citation>
    <scope>NUCLEOTIDE SEQUENCE</scope>
</reference>
<proteinExistence type="predicted"/>
<dbReference type="Proteomes" id="UP001153269">
    <property type="component" value="Unassembled WGS sequence"/>
</dbReference>
<evidence type="ECO:0000256" key="1">
    <source>
        <dbReference type="SAM" id="MobiDB-lite"/>
    </source>
</evidence>
<gene>
    <name evidence="2" type="ORF">PLEPLA_LOCUS11921</name>
</gene>
<name>A0A9N7U3X2_PLEPL</name>
<feature type="compositionally biased region" description="Low complexity" evidence="1">
    <location>
        <begin position="1"/>
        <end position="28"/>
    </location>
</feature>
<comment type="caution">
    <text evidence="2">The sequence shown here is derived from an EMBL/GenBank/DDBJ whole genome shotgun (WGS) entry which is preliminary data.</text>
</comment>
<evidence type="ECO:0000313" key="3">
    <source>
        <dbReference type="Proteomes" id="UP001153269"/>
    </source>
</evidence>
<organism evidence="2 3">
    <name type="scientific">Pleuronectes platessa</name>
    <name type="common">European plaice</name>
    <dbReference type="NCBI Taxonomy" id="8262"/>
    <lineage>
        <taxon>Eukaryota</taxon>
        <taxon>Metazoa</taxon>
        <taxon>Chordata</taxon>
        <taxon>Craniata</taxon>
        <taxon>Vertebrata</taxon>
        <taxon>Euteleostomi</taxon>
        <taxon>Actinopterygii</taxon>
        <taxon>Neopterygii</taxon>
        <taxon>Teleostei</taxon>
        <taxon>Neoteleostei</taxon>
        <taxon>Acanthomorphata</taxon>
        <taxon>Carangaria</taxon>
        <taxon>Pleuronectiformes</taxon>
        <taxon>Pleuronectoidei</taxon>
        <taxon>Pleuronectidae</taxon>
        <taxon>Pleuronectes</taxon>
    </lineage>
</organism>
<dbReference type="EMBL" id="CADEAL010000698">
    <property type="protein sequence ID" value="CAB1424000.1"/>
    <property type="molecule type" value="Genomic_DNA"/>
</dbReference>
<feature type="non-terminal residue" evidence="2">
    <location>
        <position position="108"/>
    </location>
</feature>
<sequence>AGDRSSAAVSTVSGASVSASASVPESLSRGGITGRVSPWRNHRDGSLPAAASCFSLRRLCPQQRSPTFRGFPLVRTTKRGRPESKRYHIWKWRRALIGSRQWMRASTS</sequence>
<dbReference type="AlphaFoldDB" id="A0A9N7U3X2"/>